<dbReference type="Proteomes" id="UP001201449">
    <property type="component" value="Unassembled WGS sequence"/>
</dbReference>
<dbReference type="EMBL" id="JAKEVZ010000001">
    <property type="protein sequence ID" value="MCF1749604.1"/>
    <property type="molecule type" value="Genomic_DNA"/>
</dbReference>
<evidence type="ECO:0000313" key="2">
    <source>
        <dbReference type="Proteomes" id="UP001201449"/>
    </source>
</evidence>
<sequence>MAKVIGIPLFVGTVGNLTIYKTKDGMLARQKGGPSRQQVKHSKAFENSRRASAEFGEASRYAGKLRRAVWPILYPIRSQSLNGRLTAKFRQVLLADPIHGKGERKVLSGNLELLRDFEFGDDYHVTGQLRGLPKVSAGDEVQLDFAGLGTVKRVAGAQYVQVVGGLVALEEKADSWPEWHFSEPLPLDKPLSEMGQLAIPIPTVPAETPLLLVLGTRYFQSLVQGSYPLTEGVAVRVVEKV</sequence>
<evidence type="ECO:0000313" key="1">
    <source>
        <dbReference type="EMBL" id="MCF1749604.1"/>
    </source>
</evidence>
<dbReference type="RefSeq" id="WP_234859791.1">
    <property type="nucleotide sequence ID" value="NZ_JAKEVZ010000001.1"/>
</dbReference>
<reference evidence="1 2" key="1">
    <citation type="submission" date="2022-01" db="EMBL/GenBank/DDBJ databases">
        <title>Mariniradius saccharolyticus sp. nov., isolated from sediment of a river.</title>
        <authorList>
            <person name="Liu H."/>
        </authorList>
    </citation>
    <scope>NUCLEOTIDE SEQUENCE [LARGE SCALE GENOMIC DNA]</scope>
    <source>
        <strain evidence="1 2">RY-2</strain>
    </source>
</reference>
<protein>
    <submittedName>
        <fullName evidence="1">Uncharacterized protein</fullName>
    </submittedName>
</protein>
<keyword evidence="2" id="KW-1185">Reference proteome</keyword>
<name>A0ABS9BNG2_9BACT</name>
<proteinExistence type="predicted"/>
<accession>A0ABS9BNG2</accession>
<comment type="caution">
    <text evidence="1">The sequence shown here is derived from an EMBL/GenBank/DDBJ whole genome shotgun (WGS) entry which is preliminary data.</text>
</comment>
<gene>
    <name evidence="1" type="ORF">L0U89_00860</name>
</gene>
<organism evidence="1 2">
    <name type="scientific">Mariniradius sediminis</name>
    <dbReference type="NCBI Taxonomy" id="2909237"/>
    <lineage>
        <taxon>Bacteria</taxon>
        <taxon>Pseudomonadati</taxon>
        <taxon>Bacteroidota</taxon>
        <taxon>Cytophagia</taxon>
        <taxon>Cytophagales</taxon>
        <taxon>Cyclobacteriaceae</taxon>
        <taxon>Mariniradius</taxon>
    </lineage>
</organism>